<feature type="domain" description="Transposase IS204/IS1001/IS1096/IS1165 DDE" evidence="1">
    <location>
        <begin position="153"/>
        <end position="420"/>
    </location>
</feature>
<evidence type="ECO:0000259" key="1">
    <source>
        <dbReference type="Pfam" id="PF01610"/>
    </source>
</evidence>
<dbReference type="InterPro" id="IPR032877">
    <property type="entry name" value="Transposase_HTH"/>
</dbReference>
<dbReference type="PANTHER" id="PTHR33498:SF1">
    <property type="entry name" value="TRANSPOSASE FOR INSERTION SEQUENCE ELEMENT IS1557"/>
    <property type="match status" value="1"/>
</dbReference>
<evidence type="ECO:0000259" key="2">
    <source>
        <dbReference type="Pfam" id="PF13542"/>
    </source>
</evidence>
<dbReference type="EMBL" id="LR215048">
    <property type="protein sequence ID" value="VEU80119.1"/>
    <property type="molecule type" value="Genomic_DNA"/>
</dbReference>
<sequence>MYKYFIKKLLGFKDNESILINKLSYEGANMFVNISLEVKEHNCPSCNSKTSNVHDYRTRKFKHGVVNNYFLHVIYNRRRYVCKYCNTRFPENNFFIDKYSKISNQLNNMLIHSMKDSVTFKQVAKNNNVSSSTVIRRFDKHFSINQYKLSSVISIDEFKKSNSNSKFGKYALAIADPINKSIIDIIPNRRKDPFISYLDSIPFSELNTVNTVIIDMWPPYRDVSKKYFPNAKLVIDRFHFVRNFVWALNDIRIRTMNSYKPNSSGYKVLKKFHKLLIKNHFNLSYMFSYNKHFKKFMSEYTIVRDIISYGDDLTNAYNLYSYFQVSTNTPFDSFDDAMSFIDDFINKLYASKLPEFISLAGMFINWKVEIANSLCLTYLDSNNNIKFYSNGFIEGVNNFIKTTRRMSYNFRSFNRFKKRIISLFNNDFCIIA</sequence>
<evidence type="ECO:0000313" key="4">
    <source>
        <dbReference type="EMBL" id="VEU80119.1"/>
    </source>
</evidence>
<dbReference type="Pfam" id="PF14690">
    <property type="entry name" value="Zn_ribbon_ISL3"/>
    <property type="match status" value="1"/>
</dbReference>
<dbReference type="Pfam" id="PF01610">
    <property type="entry name" value="DDE_Tnp_ISL3"/>
    <property type="match status" value="1"/>
</dbReference>
<evidence type="ECO:0000313" key="5">
    <source>
        <dbReference type="Proteomes" id="UP000289841"/>
    </source>
</evidence>
<dbReference type="PANTHER" id="PTHR33498">
    <property type="entry name" value="TRANSPOSASE FOR INSERTION SEQUENCE ELEMENT IS1557"/>
    <property type="match status" value="1"/>
</dbReference>
<feature type="domain" description="Transposase IS204/IS1001/IS1096/IS1165 helix-turn-helix" evidence="2">
    <location>
        <begin position="95"/>
        <end position="141"/>
    </location>
</feature>
<dbReference type="Pfam" id="PF13542">
    <property type="entry name" value="HTH_Tnp_ISL3"/>
    <property type="match status" value="1"/>
</dbReference>
<protein>
    <submittedName>
        <fullName evidence="4">Transposase and inactivated derivatives</fullName>
    </submittedName>
</protein>
<reference evidence="4 5" key="1">
    <citation type="submission" date="2019-01" db="EMBL/GenBank/DDBJ databases">
        <authorList>
            <consortium name="Pathogen Informatics"/>
        </authorList>
    </citation>
    <scope>NUCLEOTIDE SEQUENCE [LARGE SCALE GENOMIC DNA]</scope>
    <source>
        <strain evidence="4 5">NCTC10138</strain>
    </source>
</reference>
<dbReference type="NCBIfam" id="NF033550">
    <property type="entry name" value="transpos_ISL3"/>
    <property type="match status" value="1"/>
</dbReference>
<dbReference type="Proteomes" id="UP000289841">
    <property type="component" value="Chromosome"/>
</dbReference>
<feature type="domain" description="Transposase IS204/IS1001/IS1096/IS1165 zinc-finger" evidence="3">
    <location>
        <begin position="40"/>
        <end position="85"/>
    </location>
</feature>
<evidence type="ECO:0000259" key="3">
    <source>
        <dbReference type="Pfam" id="PF14690"/>
    </source>
</evidence>
<keyword evidence="5" id="KW-1185">Reference proteome</keyword>
<proteinExistence type="predicted"/>
<dbReference type="KEGG" id="aaxa:NCTC10138_00475"/>
<dbReference type="OrthoDB" id="510970at2"/>
<dbReference type="InterPro" id="IPR029261">
    <property type="entry name" value="Transposase_Znf"/>
</dbReference>
<accession>A0A449BCE4</accession>
<name>A0A449BCE4_HAPAX</name>
<gene>
    <name evidence="4" type="ORF">NCTC10138_00475</name>
</gene>
<dbReference type="AlphaFoldDB" id="A0A449BCE4"/>
<dbReference type="InterPro" id="IPR002560">
    <property type="entry name" value="Transposase_DDE"/>
</dbReference>
<organism evidence="4 5">
    <name type="scientific">Haploplasma axanthum</name>
    <name type="common">Acholeplasma axanthum</name>
    <dbReference type="NCBI Taxonomy" id="29552"/>
    <lineage>
        <taxon>Bacteria</taxon>
        <taxon>Bacillati</taxon>
        <taxon>Mycoplasmatota</taxon>
        <taxon>Mollicutes</taxon>
        <taxon>Acholeplasmatales</taxon>
        <taxon>Acholeplasmataceae</taxon>
        <taxon>Haploplasma</taxon>
    </lineage>
</organism>
<dbReference type="InterPro" id="IPR047951">
    <property type="entry name" value="Transpos_ISL3"/>
</dbReference>
<dbReference type="RefSeq" id="WP_026390652.1">
    <property type="nucleotide sequence ID" value="NZ_LR215048.1"/>
</dbReference>